<feature type="repeat" description="WD" evidence="3">
    <location>
        <begin position="1550"/>
        <end position="1591"/>
    </location>
</feature>
<dbReference type="InterPro" id="IPR056884">
    <property type="entry name" value="NPHP3-like_N"/>
</dbReference>
<dbReference type="InterPro" id="IPR007111">
    <property type="entry name" value="NACHT_NTPase"/>
</dbReference>
<feature type="repeat" description="WD" evidence="3">
    <location>
        <begin position="1249"/>
        <end position="1290"/>
    </location>
</feature>
<feature type="repeat" description="WD" evidence="3">
    <location>
        <begin position="1120"/>
        <end position="1161"/>
    </location>
</feature>
<feature type="repeat" description="WD" evidence="3">
    <location>
        <begin position="1421"/>
        <end position="1462"/>
    </location>
</feature>
<dbReference type="EMBL" id="KN833007">
    <property type="protein sequence ID" value="KIM79828.1"/>
    <property type="molecule type" value="Genomic_DNA"/>
</dbReference>
<dbReference type="InterPro" id="IPR001680">
    <property type="entry name" value="WD40_rpt"/>
</dbReference>
<dbReference type="HOGENOM" id="CLU_000288_6_3_1"/>
<dbReference type="PROSITE" id="PS50837">
    <property type="entry name" value="NACHT"/>
    <property type="match status" value="1"/>
</dbReference>
<dbReference type="InterPro" id="IPR020472">
    <property type="entry name" value="WD40_PAC1"/>
</dbReference>
<dbReference type="InterPro" id="IPR036322">
    <property type="entry name" value="WD40_repeat_dom_sf"/>
</dbReference>
<feature type="repeat" description="WD" evidence="3">
    <location>
        <begin position="1464"/>
        <end position="1505"/>
    </location>
</feature>
<keyword evidence="1 3" id="KW-0853">WD repeat</keyword>
<dbReference type="PANTHER" id="PTHR22847:SF637">
    <property type="entry name" value="WD REPEAT DOMAIN 5B"/>
    <property type="match status" value="1"/>
</dbReference>
<dbReference type="GO" id="GO:1990234">
    <property type="term" value="C:transferase complex"/>
    <property type="evidence" value="ECO:0007669"/>
    <property type="project" value="UniProtKB-ARBA"/>
</dbReference>
<dbReference type="SMART" id="SM00320">
    <property type="entry name" value="WD40"/>
    <property type="match status" value="16"/>
</dbReference>
<evidence type="ECO:0000313" key="6">
    <source>
        <dbReference type="Proteomes" id="UP000054166"/>
    </source>
</evidence>
<feature type="repeat" description="WD" evidence="3">
    <location>
        <begin position="1335"/>
        <end position="1376"/>
    </location>
</feature>
<dbReference type="Pfam" id="PF00400">
    <property type="entry name" value="WD40"/>
    <property type="match status" value="16"/>
</dbReference>
<dbReference type="SMART" id="SM00382">
    <property type="entry name" value="AAA"/>
    <property type="match status" value="1"/>
</dbReference>
<dbReference type="PANTHER" id="PTHR22847">
    <property type="entry name" value="WD40 REPEAT PROTEIN"/>
    <property type="match status" value="1"/>
</dbReference>
<name>A0A0C3B0R6_PILCF</name>
<feature type="repeat" description="WD" evidence="3">
    <location>
        <begin position="948"/>
        <end position="989"/>
    </location>
</feature>
<feature type="repeat" description="WD" evidence="3">
    <location>
        <begin position="1206"/>
        <end position="1247"/>
    </location>
</feature>
<dbReference type="STRING" id="765440.A0A0C3B0R6"/>
<feature type="repeat" description="WD" evidence="3">
    <location>
        <begin position="1163"/>
        <end position="1204"/>
    </location>
</feature>
<dbReference type="SUPFAM" id="SSF52540">
    <property type="entry name" value="P-loop containing nucleoside triphosphate hydrolases"/>
    <property type="match status" value="1"/>
</dbReference>
<evidence type="ECO:0000259" key="4">
    <source>
        <dbReference type="PROSITE" id="PS50837"/>
    </source>
</evidence>
<dbReference type="InterPro" id="IPR019775">
    <property type="entry name" value="WD40_repeat_CS"/>
</dbReference>
<evidence type="ECO:0000256" key="2">
    <source>
        <dbReference type="ARBA" id="ARBA00022737"/>
    </source>
</evidence>
<dbReference type="SUPFAM" id="SSF50998">
    <property type="entry name" value="Quinoprotein alcohol dehydrogenase-like"/>
    <property type="match status" value="1"/>
</dbReference>
<evidence type="ECO:0000256" key="1">
    <source>
        <dbReference type="ARBA" id="ARBA00022574"/>
    </source>
</evidence>
<evidence type="ECO:0000256" key="3">
    <source>
        <dbReference type="PROSITE-ProRule" id="PRU00221"/>
    </source>
</evidence>
<dbReference type="InterPro" id="IPR011047">
    <property type="entry name" value="Quinoprotein_ADH-like_sf"/>
</dbReference>
<dbReference type="PROSITE" id="PS50294">
    <property type="entry name" value="WD_REPEATS_REGION"/>
    <property type="match status" value="16"/>
</dbReference>
<evidence type="ECO:0000313" key="5">
    <source>
        <dbReference type="EMBL" id="KIM79828.1"/>
    </source>
</evidence>
<organism evidence="5 6">
    <name type="scientific">Piloderma croceum (strain F 1598)</name>
    <dbReference type="NCBI Taxonomy" id="765440"/>
    <lineage>
        <taxon>Eukaryota</taxon>
        <taxon>Fungi</taxon>
        <taxon>Dikarya</taxon>
        <taxon>Basidiomycota</taxon>
        <taxon>Agaricomycotina</taxon>
        <taxon>Agaricomycetes</taxon>
        <taxon>Agaricomycetidae</taxon>
        <taxon>Atheliales</taxon>
        <taxon>Atheliaceae</taxon>
        <taxon>Piloderma</taxon>
    </lineage>
</organism>
<feature type="repeat" description="WD" evidence="3">
    <location>
        <begin position="1292"/>
        <end position="1333"/>
    </location>
</feature>
<gene>
    <name evidence="5" type="ORF">PILCRDRAFT_823011</name>
</gene>
<dbReference type="Gene3D" id="3.40.50.300">
    <property type="entry name" value="P-loop containing nucleotide triphosphate hydrolases"/>
    <property type="match status" value="1"/>
</dbReference>
<feature type="repeat" description="WD" evidence="3">
    <location>
        <begin position="1034"/>
        <end position="1075"/>
    </location>
</feature>
<dbReference type="InterPro" id="IPR015943">
    <property type="entry name" value="WD40/YVTN_repeat-like_dom_sf"/>
</dbReference>
<feature type="repeat" description="WD" evidence="3">
    <location>
        <begin position="991"/>
        <end position="1032"/>
    </location>
</feature>
<dbReference type="InterPro" id="IPR027417">
    <property type="entry name" value="P-loop_NTPase"/>
</dbReference>
<keyword evidence="6" id="KW-1185">Reference proteome</keyword>
<accession>A0A0C3B0R6</accession>
<dbReference type="GO" id="GO:0005634">
    <property type="term" value="C:nucleus"/>
    <property type="evidence" value="ECO:0007669"/>
    <property type="project" value="TreeGrafter"/>
</dbReference>
<proteinExistence type="predicted"/>
<dbReference type="SUPFAM" id="SSF50978">
    <property type="entry name" value="WD40 repeat-like"/>
    <property type="match status" value="2"/>
</dbReference>
<reference evidence="5 6" key="1">
    <citation type="submission" date="2014-04" db="EMBL/GenBank/DDBJ databases">
        <authorList>
            <consortium name="DOE Joint Genome Institute"/>
            <person name="Kuo A."/>
            <person name="Tarkka M."/>
            <person name="Buscot F."/>
            <person name="Kohler A."/>
            <person name="Nagy L.G."/>
            <person name="Floudas D."/>
            <person name="Copeland A."/>
            <person name="Barry K.W."/>
            <person name="Cichocki N."/>
            <person name="Veneault-Fourrey C."/>
            <person name="LaButti K."/>
            <person name="Lindquist E.A."/>
            <person name="Lipzen A."/>
            <person name="Lundell T."/>
            <person name="Morin E."/>
            <person name="Murat C."/>
            <person name="Sun H."/>
            <person name="Tunlid A."/>
            <person name="Henrissat B."/>
            <person name="Grigoriev I.V."/>
            <person name="Hibbett D.S."/>
            <person name="Martin F."/>
            <person name="Nordberg H.P."/>
            <person name="Cantor M.N."/>
            <person name="Hua S.X."/>
        </authorList>
    </citation>
    <scope>NUCLEOTIDE SEQUENCE [LARGE SCALE GENOMIC DNA]</scope>
    <source>
        <strain evidence="5 6">F 1598</strain>
    </source>
</reference>
<dbReference type="PROSITE" id="PS50082">
    <property type="entry name" value="WD_REPEATS_2"/>
    <property type="match status" value="16"/>
</dbReference>
<feature type="repeat" description="WD" evidence="3">
    <location>
        <begin position="1593"/>
        <end position="1632"/>
    </location>
</feature>
<feature type="repeat" description="WD" evidence="3">
    <location>
        <begin position="1507"/>
        <end position="1548"/>
    </location>
</feature>
<protein>
    <recommendedName>
        <fullName evidence="4">NACHT domain-containing protein</fullName>
    </recommendedName>
</protein>
<dbReference type="InterPro" id="IPR003593">
    <property type="entry name" value="AAA+_ATPase"/>
</dbReference>
<dbReference type="OrthoDB" id="163438at2759"/>
<dbReference type="PROSITE" id="PS00678">
    <property type="entry name" value="WD_REPEATS_1"/>
    <property type="match status" value="12"/>
</dbReference>
<dbReference type="InParanoid" id="A0A0C3B0R6"/>
<keyword evidence="2" id="KW-0677">Repeat</keyword>
<dbReference type="Pfam" id="PF24883">
    <property type="entry name" value="NPHP3_N"/>
    <property type="match status" value="1"/>
</dbReference>
<dbReference type="Proteomes" id="UP000054166">
    <property type="component" value="Unassembled WGS sequence"/>
</dbReference>
<feature type="domain" description="NACHT" evidence="4">
    <location>
        <begin position="413"/>
        <end position="564"/>
    </location>
</feature>
<sequence length="1703" mass="187997">MMSTAKSEQSVCHIHPCTLCHHMKLGSSTAITVEIKDIKAHTLPKVGTPKRNAKYYVKLVFNGEVRLTTGAHRGTAVSWDEKIYLDGNKNFMLECQVHAQLNIGGEYFIGETKGTIESFLEDSGSRVIYRKLREYDKNGNLRELQTVVEFTIVSMAGSVDSSKMQMDEAVAQGKAAIDQIKPSPSSLKHATGLVDDSVPAYNNIEPIPATWGPFLWKVELLIGIVDKISEIHPYARVAWSILSVTYKVVLAQKARDDAIDHLVEVMNDAYSFVNEATALKEIESHKQIIAVLTQQTTDCAYFIRDYAINKSFWKRTVKNFISDTDIKIKQYEAKFQELKLAFQGRAILQTEITVLRILDNVDNIAEEIDLNDMLYAEGARFDPEKVCLPHTRDNVIDEINEWINSPNGDDVPRIFYLSGVAGSGKSTIAHTIAYRYDQLGRLGSSFCFDRADQANRRPDNIFSTIARDLADLDPQRKRVLWLTVKEKRSLRITRAPREQFDKFILIPTKNMNTIGPVVIVIDGLDECGDEGSRKVILSILAEAVRHLPSNFRILITARPETDIEKALASKHHVFCKRMETIDAKSTSDDISLYVQAQLSDVEGLERRWPNRTWCLPLVEKSEGLFQWAFTACRFITGDGKSGLDPVDQLDILLLPAPSTNNLSTLDQLYFDILARTFPSENTNFMNRFRLILGRVLAAHEPLSISSLGELRCEDDFVDVGLVIHPLGSLLSGVAQQDVAVRPLHTSFRDFLTDANRSKQFFIDISLHHSLLTLACMQVMKRELRFNICNLKTSHVRNTDIFDLTERVMKAISPCLSYSCRFWADHLRATAYEVIVFEALRYFLYNHFLYWLEVLSVTRRVNVASRMLSLVVMWIKTHDQELSMATDVNRFVAAFASVISQSAPHIYLSALPFAPMDSTLSKHYLQQYQHTLSVHRGGLRDWPNVQIVIDEHTNSINSVAFSPDGTCIVSGSDDKTIRVWDAHTGDIVSSPFEGHTDRVNSVAFSPDGACIVSGSDDKTIRVWDVHTGNIISGPFKGHTHWVNSVAFSPDSARIVSGSSDQTTRVWDVLTGNIVSGPFEGHTDWVNSVAFFPDGACVVSGSDDKTIRVWDVLTGNIVSDPFESHTDWVCSVAFSPDGTRIVSGSFDKTIRVWDAHTGNIVSSPFEGHTDWVNSVAFSPDGACIVSGSFDKTIRVWDVLTGNIVSGPFEGHTDWVNSVAFSPDGTRIVSGSDDKTIRVWDVLTGNIVSGPFEGYTNGVMSVALSPDATCIVSGSNDLTIRVWDALTGNILSGSFEGHTDWVNSVAFSPDSAHVVSGSSDLTIRVWDVLTGNIVSGPFKGHTDQVNSVAFSPDGTCIVSGSHDKTIRVWDAHTGDIVSGPFEGHTDWVNSIAFSPDGAHIVSGSDDKTIRVWDVLTGDIVSGPFEGHTNGVNSVAFSPDGTCIISSSYDKTIRVWDALTGNIISGSFKGHTNGITSVALSPNGAHIVSGSHDKTIRVWDVLTGNIISGPFKGHTNDVTSVALSPDGAHIVSGSGDKTIRVWDVLTGNIVSGPFKGHTDWVNSIAFSPDGIHIVSGSSDKTIRVWDAHTSDIVSDLFEGHTNPVTSVTFGSAYIILGSDDKTIEVWETQLDNNIYNYAIQSAPSFENYSEIKNGWVLGLHAELLFWVPPSICDGLWRPANMAVISKVSTKLNLTSFVHGDSWHLCKA</sequence>
<feature type="repeat" description="WD" evidence="3">
    <location>
        <begin position="1378"/>
        <end position="1419"/>
    </location>
</feature>
<reference evidence="6" key="2">
    <citation type="submission" date="2015-01" db="EMBL/GenBank/DDBJ databases">
        <title>Evolutionary Origins and Diversification of the Mycorrhizal Mutualists.</title>
        <authorList>
            <consortium name="DOE Joint Genome Institute"/>
            <consortium name="Mycorrhizal Genomics Consortium"/>
            <person name="Kohler A."/>
            <person name="Kuo A."/>
            <person name="Nagy L.G."/>
            <person name="Floudas D."/>
            <person name="Copeland A."/>
            <person name="Barry K.W."/>
            <person name="Cichocki N."/>
            <person name="Veneault-Fourrey C."/>
            <person name="LaButti K."/>
            <person name="Lindquist E.A."/>
            <person name="Lipzen A."/>
            <person name="Lundell T."/>
            <person name="Morin E."/>
            <person name="Murat C."/>
            <person name="Riley R."/>
            <person name="Ohm R."/>
            <person name="Sun H."/>
            <person name="Tunlid A."/>
            <person name="Henrissat B."/>
            <person name="Grigoriev I.V."/>
            <person name="Hibbett D.S."/>
            <person name="Martin F."/>
        </authorList>
    </citation>
    <scope>NUCLEOTIDE SEQUENCE [LARGE SCALE GENOMIC DNA]</scope>
    <source>
        <strain evidence="6">F 1598</strain>
    </source>
</reference>
<feature type="repeat" description="WD" evidence="3">
    <location>
        <begin position="1077"/>
        <end position="1118"/>
    </location>
</feature>
<dbReference type="Gene3D" id="2.130.10.10">
    <property type="entry name" value="YVTN repeat-like/Quinoprotein amine dehydrogenase"/>
    <property type="match status" value="8"/>
</dbReference>
<dbReference type="CDD" id="cd00200">
    <property type="entry name" value="WD40"/>
    <property type="match status" value="2"/>
</dbReference>
<dbReference type="PRINTS" id="PR00320">
    <property type="entry name" value="GPROTEINBRPT"/>
</dbReference>